<dbReference type="RefSeq" id="WP_271092509.1">
    <property type="nucleotide sequence ID" value="NZ_JAPJZH010000026.1"/>
</dbReference>
<keyword evidence="6" id="KW-1185">Reference proteome</keyword>
<gene>
    <name evidence="5" type="ORF">OOZ53_24985</name>
</gene>
<dbReference type="SUPFAM" id="SSF53822">
    <property type="entry name" value="Periplasmic binding protein-like I"/>
    <property type="match status" value="1"/>
</dbReference>
<dbReference type="PROSITE" id="PS50932">
    <property type="entry name" value="HTH_LACI_2"/>
    <property type="match status" value="1"/>
</dbReference>
<name>A0ABT4VVA4_9HYPH</name>
<keyword evidence="2 5" id="KW-0238">DNA-binding</keyword>
<evidence type="ECO:0000313" key="5">
    <source>
        <dbReference type="EMBL" id="MDA4848635.1"/>
    </source>
</evidence>
<keyword evidence="3" id="KW-0804">Transcription</keyword>
<evidence type="ECO:0000256" key="1">
    <source>
        <dbReference type="ARBA" id="ARBA00023015"/>
    </source>
</evidence>
<dbReference type="SMART" id="SM00354">
    <property type="entry name" value="HTH_LACI"/>
    <property type="match status" value="1"/>
</dbReference>
<evidence type="ECO:0000256" key="3">
    <source>
        <dbReference type="ARBA" id="ARBA00023163"/>
    </source>
</evidence>
<dbReference type="InterPro" id="IPR001761">
    <property type="entry name" value="Peripla_BP/Lac1_sug-bd_dom"/>
</dbReference>
<dbReference type="InterPro" id="IPR028082">
    <property type="entry name" value="Peripla_BP_I"/>
</dbReference>
<comment type="caution">
    <text evidence="5">The sequence shown here is derived from an EMBL/GenBank/DDBJ whole genome shotgun (WGS) entry which is preliminary data.</text>
</comment>
<evidence type="ECO:0000256" key="2">
    <source>
        <dbReference type="ARBA" id="ARBA00023125"/>
    </source>
</evidence>
<proteinExistence type="predicted"/>
<dbReference type="PANTHER" id="PTHR30146:SF109">
    <property type="entry name" value="HTH-TYPE TRANSCRIPTIONAL REGULATOR GALS"/>
    <property type="match status" value="1"/>
</dbReference>
<organism evidence="5 6">
    <name type="scientific">Hoeflea poritis</name>
    <dbReference type="NCBI Taxonomy" id="2993659"/>
    <lineage>
        <taxon>Bacteria</taxon>
        <taxon>Pseudomonadati</taxon>
        <taxon>Pseudomonadota</taxon>
        <taxon>Alphaproteobacteria</taxon>
        <taxon>Hyphomicrobiales</taxon>
        <taxon>Rhizobiaceae</taxon>
        <taxon>Hoeflea</taxon>
    </lineage>
</organism>
<evidence type="ECO:0000259" key="4">
    <source>
        <dbReference type="PROSITE" id="PS50932"/>
    </source>
</evidence>
<reference evidence="5" key="1">
    <citation type="submission" date="2022-11" db="EMBL/GenBank/DDBJ databases">
        <title>Hoeflea poritis sp. nov., isolated from scleractinian coral Porites lutea.</title>
        <authorList>
            <person name="Zhang G."/>
            <person name="Wei Q."/>
            <person name="Cai L."/>
        </authorList>
    </citation>
    <scope>NUCLEOTIDE SEQUENCE</scope>
    <source>
        <strain evidence="5">E7-10</strain>
    </source>
</reference>
<evidence type="ECO:0000313" key="6">
    <source>
        <dbReference type="Proteomes" id="UP001148313"/>
    </source>
</evidence>
<dbReference type="InterPro" id="IPR010982">
    <property type="entry name" value="Lambda_DNA-bd_dom_sf"/>
</dbReference>
<sequence length="341" mass="36861">MGYIWAMSKISIKDVARRAGCSNATASYALNDSGRVAKQTREKVLKAANELGFIPDHSAIRLRTGRSNLIGAIINDINNPFFAELVSEFEVEAWNAGFLTVLATSQDDPERQKHIIESMVSQGVAGVIISPVHGSNVDVLRPFRQRSIPYLVCVRDIDDKDAGLVAADDFRAGVIAGRHALEMGHRRIAFVGGYEHTATWQRRVAGIHEAIAESGIKNVTVDVYPGSEGPEYGAKVVHSLVGRDTAPTLIVGLNDDTAIGTYLAARDLGLVIGRQLSVIGFDNIPQSASVAPAMTTVELFPRTMGRRCAEQLTRVLGGAHNEAEVVKISPVLIERESIARL</sequence>
<dbReference type="Pfam" id="PF00356">
    <property type="entry name" value="LacI"/>
    <property type="match status" value="1"/>
</dbReference>
<dbReference type="PANTHER" id="PTHR30146">
    <property type="entry name" value="LACI-RELATED TRANSCRIPTIONAL REPRESSOR"/>
    <property type="match status" value="1"/>
</dbReference>
<dbReference type="GO" id="GO:0003677">
    <property type="term" value="F:DNA binding"/>
    <property type="evidence" value="ECO:0007669"/>
    <property type="project" value="UniProtKB-KW"/>
</dbReference>
<dbReference type="Gene3D" id="3.40.50.2300">
    <property type="match status" value="2"/>
</dbReference>
<accession>A0ABT4VVA4</accession>
<dbReference type="Proteomes" id="UP001148313">
    <property type="component" value="Unassembled WGS sequence"/>
</dbReference>
<dbReference type="Gene3D" id="1.10.260.40">
    <property type="entry name" value="lambda repressor-like DNA-binding domains"/>
    <property type="match status" value="1"/>
</dbReference>
<protein>
    <submittedName>
        <fullName evidence="5">LacI family DNA-binding transcriptional regulator</fullName>
    </submittedName>
</protein>
<dbReference type="SUPFAM" id="SSF47413">
    <property type="entry name" value="lambda repressor-like DNA-binding domains"/>
    <property type="match status" value="1"/>
</dbReference>
<feature type="domain" description="HTH lacI-type" evidence="4">
    <location>
        <begin position="10"/>
        <end position="64"/>
    </location>
</feature>
<dbReference type="Pfam" id="PF00532">
    <property type="entry name" value="Peripla_BP_1"/>
    <property type="match status" value="1"/>
</dbReference>
<keyword evidence="1" id="KW-0805">Transcription regulation</keyword>
<dbReference type="CDD" id="cd01392">
    <property type="entry name" value="HTH_LacI"/>
    <property type="match status" value="1"/>
</dbReference>
<dbReference type="InterPro" id="IPR000843">
    <property type="entry name" value="HTH_LacI"/>
</dbReference>
<dbReference type="EMBL" id="JAPJZH010000026">
    <property type="protein sequence ID" value="MDA4848635.1"/>
    <property type="molecule type" value="Genomic_DNA"/>
</dbReference>